<gene>
    <name evidence="2" type="ORF">AVDCRST_MAG48-3835</name>
</gene>
<reference evidence="2" key="1">
    <citation type="submission" date="2020-02" db="EMBL/GenBank/DDBJ databases">
        <authorList>
            <person name="Meier V. D."/>
        </authorList>
    </citation>
    <scope>NUCLEOTIDE SEQUENCE</scope>
    <source>
        <strain evidence="2">AVDCRST_MAG48</strain>
    </source>
</reference>
<evidence type="ECO:0000256" key="1">
    <source>
        <dbReference type="SAM" id="MobiDB-lite"/>
    </source>
</evidence>
<proteinExistence type="predicted"/>
<feature type="region of interest" description="Disordered" evidence="1">
    <location>
        <begin position="1"/>
        <end position="67"/>
    </location>
</feature>
<sequence>AVLRRAQPARARGGPADRRRDADLAAGAVGARPRRRGELLHRSGLAGRGPTAGHRGRGHGRRGGAHALVATPRRTLLARAAEHLRGL</sequence>
<organism evidence="2">
    <name type="scientific">uncultured Friedmanniella sp</name>
    <dbReference type="NCBI Taxonomy" id="335381"/>
    <lineage>
        <taxon>Bacteria</taxon>
        <taxon>Bacillati</taxon>
        <taxon>Actinomycetota</taxon>
        <taxon>Actinomycetes</taxon>
        <taxon>Propionibacteriales</taxon>
        <taxon>Nocardioidaceae</taxon>
        <taxon>Friedmanniella</taxon>
        <taxon>environmental samples</taxon>
    </lineage>
</organism>
<feature type="non-terminal residue" evidence="2">
    <location>
        <position position="1"/>
    </location>
</feature>
<evidence type="ECO:0000313" key="2">
    <source>
        <dbReference type="EMBL" id="CAA9344082.1"/>
    </source>
</evidence>
<feature type="non-terminal residue" evidence="2">
    <location>
        <position position="87"/>
    </location>
</feature>
<feature type="compositionally biased region" description="Basic residues" evidence="1">
    <location>
        <begin position="54"/>
        <end position="64"/>
    </location>
</feature>
<name>A0A6J4LY89_9ACTN</name>
<dbReference type="AlphaFoldDB" id="A0A6J4LY89"/>
<protein>
    <submittedName>
        <fullName evidence="2">Uncharacterized amino acid permease, GabP family</fullName>
    </submittedName>
</protein>
<accession>A0A6J4LY89</accession>
<feature type="compositionally biased region" description="Low complexity" evidence="1">
    <location>
        <begin position="1"/>
        <end position="14"/>
    </location>
</feature>
<dbReference type="EMBL" id="CADCTS010000537">
    <property type="protein sequence ID" value="CAA9344082.1"/>
    <property type="molecule type" value="Genomic_DNA"/>
</dbReference>